<name>A0A9P5Y0K5_9AGAR</name>
<dbReference type="EMBL" id="MU150325">
    <property type="protein sequence ID" value="KAF9459020.1"/>
    <property type="molecule type" value="Genomic_DNA"/>
</dbReference>
<evidence type="ECO:0000259" key="3">
    <source>
        <dbReference type="SMART" id="SM00458"/>
    </source>
</evidence>
<evidence type="ECO:0000313" key="4">
    <source>
        <dbReference type="EMBL" id="KAF9459020.1"/>
    </source>
</evidence>
<evidence type="ECO:0000256" key="2">
    <source>
        <dbReference type="SAM" id="SignalP"/>
    </source>
</evidence>
<feature type="domain" description="Ricin B lectin" evidence="3">
    <location>
        <begin position="27"/>
        <end position="158"/>
    </location>
</feature>
<feature type="signal peptide" evidence="2">
    <location>
        <begin position="1"/>
        <end position="20"/>
    </location>
</feature>
<dbReference type="CDD" id="cd00161">
    <property type="entry name" value="beta-trefoil_Ricin-like"/>
    <property type="match status" value="1"/>
</dbReference>
<dbReference type="AlphaFoldDB" id="A0A9P5Y0K5"/>
<keyword evidence="2" id="KW-0732">Signal</keyword>
<reference evidence="4" key="1">
    <citation type="submission" date="2020-11" db="EMBL/GenBank/DDBJ databases">
        <authorList>
            <consortium name="DOE Joint Genome Institute"/>
            <person name="Ahrendt S."/>
            <person name="Riley R."/>
            <person name="Andreopoulos W."/>
            <person name="Labutti K."/>
            <person name="Pangilinan J."/>
            <person name="Ruiz-Duenas F.J."/>
            <person name="Barrasa J.M."/>
            <person name="Sanchez-Garcia M."/>
            <person name="Camarero S."/>
            <person name="Miyauchi S."/>
            <person name="Serrano A."/>
            <person name="Linde D."/>
            <person name="Babiker R."/>
            <person name="Drula E."/>
            <person name="Ayuso-Fernandez I."/>
            <person name="Pacheco R."/>
            <person name="Padilla G."/>
            <person name="Ferreira P."/>
            <person name="Barriuso J."/>
            <person name="Kellner H."/>
            <person name="Castanera R."/>
            <person name="Alfaro M."/>
            <person name="Ramirez L."/>
            <person name="Pisabarro A.G."/>
            <person name="Kuo A."/>
            <person name="Tritt A."/>
            <person name="Lipzen A."/>
            <person name="He G."/>
            <person name="Yan M."/>
            <person name="Ng V."/>
            <person name="Cullen D."/>
            <person name="Martin F."/>
            <person name="Rosso M.-N."/>
            <person name="Henrissat B."/>
            <person name="Hibbett D."/>
            <person name="Martinez A.T."/>
            <person name="Grigoriev I.V."/>
        </authorList>
    </citation>
    <scope>NUCLEOTIDE SEQUENCE</scope>
    <source>
        <strain evidence="4">CBS 247.69</strain>
    </source>
</reference>
<sequence length="421" mass="45030">MPFHTRYTVFLLAALSLASAQRTPAFKGALLLEPGLNNAKCMTASSNTNGATVTIQACTGAAAQKWTFAGGNDGKVKIFGDKCLDVPGGSKADGTKLQIWACTDNNPNQRFAYTFDNRLAWANSGKCVDLSGGNQADGNPVQVAGCTNGNVNQVWNTGYMVNDLPQTSQEGQYGTNACGTASSDSSNCQTAWINSAEDFCFWAPPNPNSAIGDIEREAIAWCTKSGRGSRTIPDGTFSGVHFVKTHNYVQVTGKGNFTRVNIRAGDDGGELDNRGADGKGNPVGGLVYGNTFSPGLQYHEWTSFISDDEFCFRACIGPDATKNCNHIYDLMGCYWNMPANYDAGVFENCDADNDLPMGVYGTSTWYQGVSPTPPPHPAASSSNCQALPTVKVGPAKRRRENGGFEKRFVPRFPEATPPPLP</sequence>
<comment type="caution">
    <text evidence="4">The sequence shown here is derived from an EMBL/GenBank/DDBJ whole genome shotgun (WGS) entry which is preliminary data.</text>
</comment>
<dbReference type="Proteomes" id="UP000807353">
    <property type="component" value="Unassembled WGS sequence"/>
</dbReference>
<dbReference type="InterPro" id="IPR000772">
    <property type="entry name" value="Ricin_B_lectin"/>
</dbReference>
<dbReference type="Gene3D" id="2.80.10.50">
    <property type="match status" value="1"/>
</dbReference>
<dbReference type="PROSITE" id="PS50231">
    <property type="entry name" value="RICIN_B_LECTIN"/>
    <property type="match status" value="1"/>
</dbReference>
<evidence type="ECO:0000313" key="5">
    <source>
        <dbReference type="Proteomes" id="UP000807353"/>
    </source>
</evidence>
<evidence type="ECO:0000256" key="1">
    <source>
        <dbReference type="SAM" id="MobiDB-lite"/>
    </source>
</evidence>
<dbReference type="InterPro" id="IPR035992">
    <property type="entry name" value="Ricin_B-like_lectins"/>
</dbReference>
<organism evidence="4 5">
    <name type="scientific">Collybia nuda</name>
    <dbReference type="NCBI Taxonomy" id="64659"/>
    <lineage>
        <taxon>Eukaryota</taxon>
        <taxon>Fungi</taxon>
        <taxon>Dikarya</taxon>
        <taxon>Basidiomycota</taxon>
        <taxon>Agaricomycotina</taxon>
        <taxon>Agaricomycetes</taxon>
        <taxon>Agaricomycetidae</taxon>
        <taxon>Agaricales</taxon>
        <taxon>Tricholomatineae</taxon>
        <taxon>Clitocybaceae</taxon>
        <taxon>Collybia</taxon>
    </lineage>
</organism>
<accession>A0A9P5Y0K5</accession>
<dbReference type="OrthoDB" id="2564904at2759"/>
<dbReference type="SMART" id="SM00458">
    <property type="entry name" value="RICIN"/>
    <property type="match status" value="1"/>
</dbReference>
<feature type="chain" id="PRO_5040210614" evidence="2">
    <location>
        <begin position="21"/>
        <end position="421"/>
    </location>
</feature>
<dbReference type="SUPFAM" id="SSF50370">
    <property type="entry name" value="Ricin B-like lectins"/>
    <property type="match status" value="1"/>
</dbReference>
<keyword evidence="5" id="KW-1185">Reference proteome</keyword>
<dbReference type="Pfam" id="PF00652">
    <property type="entry name" value="Ricin_B_lectin"/>
    <property type="match status" value="1"/>
</dbReference>
<gene>
    <name evidence="4" type="ORF">BDZ94DRAFT_1269189</name>
</gene>
<proteinExistence type="predicted"/>
<protein>
    <submittedName>
        <fullName evidence="4">Macrofage activating glycoprotein</fullName>
    </submittedName>
</protein>
<feature type="region of interest" description="Disordered" evidence="1">
    <location>
        <begin position="390"/>
        <end position="421"/>
    </location>
</feature>